<dbReference type="EMBL" id="UOGA01000190">
    <property type="protein sequence ID" value="VAX20875.1"/>
    <property type="molecule type" value="Genomic_DNA"/>
</dbReference>
<name>A0A3B1CPL9_9ZZZZ</name>
<evidence type="ECO:0000313" key="1">
    <source>
        <dbReference type="EMBL" id="VAX20875.1"/>
    </source>
</evidence>
<protein>
    <recommendedName>
        <fullName evidence="2">Lipoprotein</fullName>
    </recommendedName>
</protein>
<reference evidence="1" key="1">
    <citation type="submission" date="2018-06" db="EMBL/GenBank/DDBJ databases">
        <authorList>
            <person name="Zhirakovskaya E."/>
        </authorList>
    </citation>
    <scope>NUCLEOTIDE SEQUENCE</scope>
</reference>
<organism evidence="1">
    <name type="scientific">hydrothermal vent metagenome</name>
    <dbReference type="NCBI Taxonomy" id="652676"/>
    <lineage>
        <taxon>unclassified sequences</taxon>
        <taxon>metagenomes</taxon>
        <taxon>ecological metagenomes</taxon>
    </lineage>
</organism>
<dbReference type="AlphaFoldDB" id="A0A3B1CPL9"/>
<proteinExistence type="predicted"/>
<gene>
    <name evidence="1" type="ORF">MNBD_NITROSPINAE04-302</name>
</gene>
<sequence>MRFHKTVFLIIGLLLASACATSSSKNEAGSFSIKDGVVTKIYKAYTLNFNGAGPGIVEQEFKSKVEINVRSRIRSYRFSNFISGQKEPDVVVVLAISGRTAGLAIYDASGAKLAEYTRGRARNDSVFFKVASKKGVARIKWFLGNTTIVSAFESYDNKGQLGASEITFYKAGFGGE</sequence>
<evidence type="ECO:0008006" key="2">
    <source>
        <dbReference type="Google" id="ProtNLM"/>
    </source>
</evidence>
<accession>A0A3B1CPL9</accession>
<dbReference type="PROSITE" id="PS51257">
    <property type="entry name" value="PROKAR_LIPOPROTEIN"/>
    <property type="match status" value="1"/>
</dbReference>